<keyword evidence="5 12" id="KW-0813">Transport</keyword>
<evidence type="ECO:0000256" key="5">
    <source>
        <dbReference type="ARBA" id="ARBA00022448"/>
    </source>
</evidence>
<dbReference type="Gene3D" id="1.20.5.440">
    <property type="entry name" value="ATP synthase delta/epsilon subunit, C-terminal domain"/>
    <property type="match status" value="1"/>
</dbReference>
<evidence type="ECO:0000256" key="8">
    <source>
        <dbReference type="ARBA" id="ARBA00023196"/>
    </source>
</evidence>
<evidence type="ECO:0000313" key="17">
    <source>
        <dbReference type="Proteomes" id="UP000831181"/>
    </source>
</evidence>
<dbReference type="SUPFAM" id="SSF51344">
    <property type="entry name" value="Epsilon subunit of F1F0-ATP synthase N-terminal domain"/>
    <property type="match status" value="1"/>
</dbReference>
<evidence type="ECO:0000313" key="16">
    <source>
        <dbReference type="EMBL" id="UQS86833.1"/>
    </source>
</evidence>
<comment type="function">
    <text evidence="1 12">Produces ATP from ADP in the presence of a proton gradient across the membrane.</text>
</comment>
<evidence type="ECO:0000256" key="1">
    <source>
        <dbReference type="ARBA" id="ARBA00003543"/>
    </source>
</evidence>
<evidence type="ECO:0000256" key="13">
    <source>
        <dbReference type="RuleBase" id="RU003656"/>
    </source>
</evidence>
<evidence type="ECO:0000256" key="9">
    <source>
        <dbReference type="ARBA" id="ARBA00023310"/>
    </source>
</evidence>
<comment type="similarity">
    <text evidence="3 12 13">Belongs to the ATPase epsilon chain family.</text>
</comment>
<keyword evidence="9 12" id="KW-0066">ATP synthesis</keyword>
<dbReference type="AlphaFoldDB" id="A0A976X5A4"/>
<dbReference type="InterPro" id="IPR020547">
    <property type="entry name" value="ATP_synth_F1_esu_C"/>
</dbReference>
<gene>
    <name evidence="12" type="primary">atpC</name>
    <name evidence="16" type="ORF">MOO44_08195</name>
</gene>
<dbReference type="InterPro" id="IPR036794">
    <property type="entry name" value="ATP_F1_dsu/esu_C_sf"/>
</dbReference>
<dbReference type="RefSeq" id="WP_260116636.1">
    <property type="nucleotide sequence ID" value="NZ_CP093361.1"/>
</dbReference>
<dbReference type="InterPro" id="IPR036771">
    <property type="entry name" value="ATPsynth_dsu/esu_N"/>
</dbReference>
<evidence type="ECO:0000259" key="14">
    <source>
        <dbReference type="Pfam" id="PF00401"/>
    </source>
</evidence>
<keyword evidence="17" id="KW-1185">Reference proteome</keyword>
<dbReference type="InterPro" id="IPR020546">
    <property type="entry name" value="ATP_synth_F1_dsu/esu_N"/>
</dbReference>
<keyword evidence="6 12" id="KW-0406">Ion transport</keyword>
<keyword evidence="8 12" id="KW-0139">CF(1)</keyword>
<evidence type="ECO:0000256" key="4">
    <source>
        <dbReference type="ARBA" id="ARBA00014480"/>
    </source>
</evidence>
<dbReference type="GO" id="GO:0046933">
    <property type="term" value="F:proton-transporting ATP synthase activity, rotational mechanism"/>
    <property type="evidence" value="ECO:0007669"/>
    <property type="project" value="UniProtKB-UniRule"/>
</dbReference>
<organism evidence="16 17">
    <name type="scientific">Nicoliella spurrieriana</name>
    <dbReference type="NCBI Taxonomy" id="2925830"/>
    <lineage>
        <taxon>Bacteria</taxon>
        <taxon>Bacillati</taxon>
        <taxon>Bacillota</taxon>
        <taxon>Bacilli</taxon>
        <taxon>Lactobacillales</taxon>
        <taxon>Lactobacillaceae</taxon>
        <taxon>Nicoliella</taxon>
    </lineage>
</organism>
<keyword evidence="12" id="KW-0375">Hydrogen ion transport</keyword>
<dbReference type="Pfam" id="PF00401">
    <property type="entry name" value="ATP-synt_DE"/>
    <property type="match status" value="1"/>
</dbReference>
<feature type="domain" description="ATP synthase epsilon subunit C-terminal" evidence="14">
    <location>
        <begin position="92"/>
        <end position="138"/>
    </location>
</feature>
<dbReference type="PANTHER" id="PTHR13822">
    <property type="entry name" value="ATP SYNTHASE DELTA/EPSILON CHAIN"/>
    <property type="match status" value="1"/>
</dbReference>
<dbReference type="EMBL" id="CP093361">
    <property type="protein sequence ID" value="UQS86833.1"/>
    <property type="molecule type" value="Genomic_DNA"/>
</dbReference>
<evidence type="ECO:0000256" key="12">
    <source>
        <dbReference type="HAMAP-Rule" id="MF_00530"/>
    </source>
</evidence>
<evidence type="ECO:0000256" key="7">
    <source>
        <dbReference type="ARBA" id="ARBA00023136"/>
    </source>
</evidence>
<dbReference type="Gene3D" id="2.60.15.10">
    <property type="entry name" value="F0F1 ATP synthase delta/epsilon subunit, N-terminal"/>
    <property type="match status" value="1"/>
</dbReference>
<feature type="domain" description="ATP synthase F1 complex delta/epsilon subunit N-terminal" evidence="15">
    <location>
        <begin position="7"/>
        <end position="87"/>
    </location>
</feature>
<dbReference type="KEGG" id="lbe:MOO44_08195"/>
<evidence type="ECO:0000256" key="10">
    <source>
        <dbReference type="ARBA" id="ARBA00030215"/>
    </source>
</evidence>
<accession>A0A976X5A4</accession>
<comment type="subcellular location">
    <subcellularLocation>
        <location evidence="2 12">Cell membrane</location>
        <topology evidence="2 12">Peripheral membrane protein</topology>
    </subcellularLocation>
</comment>
<dbReference type="NCBIfam" id="TIGR01216">
    <property type="entry name" value="ATP_synt_epsi"/>
    <property type="match status" value="1"/>
</dbReference>
<dbReference type="GO" id="GO:0005524">
    <property type="term" value="F:ATP binding"/>
    <property type="evidence" value="ECO:0007669"/>
    <property type="project" value="UniProtKB-UniRule"/>
</dbReference>
<evidence type="ECO:0000256" key="11">
    <source>
        <dbReference type="ARBA" id="ARBA00031795"/>
    </source>
</evidence>
<comment type="subunit">
    <text evidence="12 13">F-type ATPases have 2 components, CF(1) - the catalytic core - and CF(0) - the membrane proton channel. CF(1) has five subunits: alpha(3), beta(3), gamma(1), delta(1), epsilon(1). CF(0) has three main subunits: a, b and c.</text>
</comment>
<name>A0A976X5A4_9LACO</name>
<evidence type="ECO:0000259" key="15">
    <source>
        <dbReference type="Pfam" id="PF02823"/>
    </source>
</evidence>
<proteinExistence type="inferred from homology"/>
<reference evidence="16" key="1">
    <citation type="journal article" date="2022" name="Int. J. Syst. Evol. Microbiol.">
        <title>Apilactobacillus apisilvae sp. nov., Nicolia spurrieriana gen. nov. sp. nov., Bombilactobacillus folatiphilus sp. nov. and Bombilactobacillus thymidiniphilus sp. nov., four new lactic acid bacterial isolates from stingless bees Tetragonula carbonaria and Austroplebeia australis.</title>
        <authorList>
            <person name="Oliphant S.A."/>
            <person name="Watson-Haigh N.S."/>
            <person name="Sumby K.M."/>
            <person name="Gardner J."/>
            <person name="Groom S."/>
            <person name="Jiranek V."/>
        </authorList>
    </citation>
    <scope>NUCLEOTIDE SEQUENCE</scope>
    <source>
        <strain evidence="16">SGEP1_A5</strain>
    </source>
</reference>
<evidence type="ECO:0000256" key="6">
    <source>
        <dbReference type="ARBA" id="ARBA00023065"/>
    </source>
</evidence>
<evidence type="ECO:0000256" key="3">
    <source>
        <dbReference type="ARBA" id="ARBA00005712"/>
    </source>
</evidence>
<dbReference type="InterPro" id="IPR001469">
    <property type="entry name" value="ATP_synth_F1_dsu/esu"/>
</dbReference>
<dbReference type="SUPFAM" id="SSF46604">
    <property type="entry name" value="Epsilon subunit of F1F0-ATP synthase C-terminal domain"/>
    <property type="match status" value="1"/>
</dbReference>
<dbReference type="CDD" id="cd12152">
    <property type="entry name" value="F1-ATPase_delta"/>
    <property type="match status" value="1"/>
</dbReference>
<keyword evidence="7 12" id="KW-0472">Membrane</keyword>
<keyword evidence="12" id="KW-1003">Cell membrane</keyword>
<dbReference type="PANTHER" id="PTHR13822:SF10">
    <property type="entry name" value="ATP SYNTHASE EPSILON CHAIN, CHLOROPLASTIC"/>
    <property type="match status" value="1"/>
</dbReference>
<dbReference type="Proteomes" id="UP000831181">
    <property type="component" value="Chromosome"/>
</dbReference>
<dbReference type="GO" id="GO:0045259">
    <property type="term" value="C:proton-transporting ATP synthase complex"/>
    <property type="evidence" value="ECO:0007669"/>
    <property type="project" value="UniProtKB-KW"/>
</dbReference>
<dbReference type="NCBIfam" id="NF001846">
    <property type="entry name" value="PRK00571.1-3"/>
    <property type="match status" value="1"/>
</dbReference>
<dbReference type="GO" id="GO:0005886">
    <property type="term" value="C:plasma membrane"/>
    <property type="evidence" value="ECO:0007669"/>
    <property type="project" value="UniProtKB-SubCell"/>
</dbReference>
<protein>
    <recommendedName>
        <fullName evidence="4 12">ATP synthase epsilon chain</fullName>
    </recommendedName>
    <alternativeName>
        <fullName evidence="11 12">ATP synthase F1 sector epsilon subunit</fullName>
    </alternativeName>
    <alternativeName>
        <fullName evidence="10 12">F-ATPase epsilon subunit</fullName>
    </alternativeName>
</protein>
<evidence type="ECO:0000256" key="2">
    <source>
        <dbReference type="ARBA" id="ARBA00004202"/>
    </source>
</evidence>
<sequence length="140" mass="15467">MADNSVLTISIVTPDGMVYQNDQAHLVIVKTKTGELGIMRDHLPVIASLEVDEARVKYDNGKEDEIAVNGGFVEFSDNVLTIIADSAEKQGDIDVERAERARQRAQQKIQAAQSKHDNVAITRGQIALQRAVNRIHVARH</sequence>
<dbReference type="Pfam" id="PF02823">
    <property type="entry name" value="ATP-synt_DE_N"/>
    <property type="match status" value="1"/>
</dbReference>
<dbReference type="HAMAP" id="MF_00530">
    <property type="entry name" value="ATP_synth_epsil_bac"/>
    <property type="match status" value="1"/>
</dbReference>